<dbReference type="EMBL" id="CP022753">
    <property type="protein sequence ID" value="ASU83344.1"/>
    <property type="molecule type" value="Genomic_DNA"/>
</dbReference>
<keyword evidence="7" id="KW-1185">Reference proteome</keyword>
<dbReference type="Gene3D" id="3.40.50.300">
    <property type="entry name" value="P-loop containing nucleotide triphosphate hydrolases"/>
    <property type="match status" value="1"/>
</dbReference>
<dbReference type="InterPro" id="IPR027417">
    <property type="entry name" value="P-loop_NTPase"/>
</dbReference>
<evidence type="ECO:0000259" key="5">
    <source>
        <dbReference type="PROSITE" id="PS50893"/>
    </source>
</evidence>
<dbReference type="PANTHER" id="PTHR43335:SF4">
    <property type="entry name" value="ABC TRANSPORTER, ATP-BINDING PROTEIN"/>
    <property type="match status" value="1"/>
</dbReference>
<feature type="domain" description="ABC transporter" evidence="5">
    <location>
        <begin position="26"/>
        <end position="249"/>
    </location>
</feature>
<evidence type="ECO:0000256" key="4">
    <source>
        <dbReference type="ARBA" id="ARBA00022840"/>
    </source>
</evidence>
<reference evidence="6 7" key="1">
    <citation type="submission" date="2017-08" db="EMBL/GenBank/DDBJ databases">
        <title>The complete genome sequence of Nocardiopsis gilva YIM 90087.</title>
        <authorList>
            <person name="Yin M."/>
            <person name="Tang S."/>
        </authorList>
    </citation>
    <scope>NUCLEOTIDE SEQUENCE [LARGE SCALE GENOMIC DNA]</scope>
    <source>
        <strain evidence="6 7">YIM 90087</strain>
    </source>
</reference>
<organism evidence="6 7">
    <name type="scientific">Nocardiopsis gilva YIM 90087</name>
    <dbReference type="NCBI Taxonomy" id="1235441"/>
    <lineage>
        <taxon>Bacteria</taxon>
        <taxon>Bacillati</taxon>
        <taxon>Actinomycetota</taxon>
        <taxon>Actinomycetes</taxon>
        <taxon>Streptosporangiales</taxon>
        <taxon>Nocardiopsidaceae</taxon>
        <taxon>Nocardiopsis</taxon>
    </lineage>
</organism>
<keyword evidence="3" id="KW-0547">Nucleotide-binding</keyword>
<dbReference type="OrthoDB" id="5116176at2"/>
<evidence type="ECO:0000256" key="3">
    <source>
        <dbReference type="ARBA" id="ARBA00022741"/>
    </source>
</evidence>
<dbReference type="SMART" id="SM00382">
    <property type="entry name" value="AAA"/>
    <property type="match status" value="1"/>
</dbReference>
<dbReference type="PANTHER" id="PTHR43335">
    <property type="entry name" value="ABC TRANSPORTER, ATP-BINDING PROTEIN"/>
    <property type="match status" value="1"/>
</dbReference>
<evidence type="ECO:0000313" key="6">
    <source>
        <dbReference type="EMBL" id="ASU83344.1"/>
    </source>
</evidence>
<name>A0A223S5D8_9ACTN</name>
<evidence type="ECO:0000313" key="7">
    <source>
        <dbReference type="Proteomes" id="UP000215005"/>
    </source>
</evidence>
<dbReference type="InterPro" id="IPR003439">
    <property type="entry name" value="ABC_transporter-like_ATP-bd"/>
</dbReference>
<dbReference type="AlphaFoldDB" id="A0A223S5D8"/>
<dbReference type="PROSITE" id="PS50893">
    <property type="entry name" value="ABC_TRANSPORTER_2"/>
    <property type="match status" value="1"/>
</dbReference>
<protein>
    <submittedName>
        <fullName evidence="6">Lantibiotic ABC transporter ATP-binding protein</fullName>
    </submittedName>
</protein>
<dbReference type="SUPFAM" id="SSF52540">
    <property type="entry name" value="P-loop containing nucleoside triphosphate hydrolases"/>
    <property type="match status" value="1"/>
</dbReference>
<evidence type="ECO:0000256" key="1">
    <source>
        <dbReference type="ARBA" id="ARBA00005417"/>
    </source>
</evidence>
<dbReference type="GO" id="GO:0005524">
    <property type="term" value="F:ATP binding"/>
    <property type="evidence" value="ECO:0007669"/>
    <property type="project" value="UniProtKB-KW"/>
</dbReference>
<dbReference type="RefSeq" id="WP_017617070.1">
    <property type="nucleotide sequence ID" value="NZ_ANBG01000040.1"/>
</dbReference>
<accession>A0A223S5D8</accession>
<gene>
    <name evidence="6" type="ORF">CDO52_11655</name>
</gene>
<sequence length="258" mass="27614">MHSTPNANPSAAAYAPANANTRGDALRISGLTKTLGGHRALNGVNLRVGAGEVYGLLGPNGAGKTTLMKIISGLLRADGGQVELLGRPFDRSSLRSVGSLVEGPGLWPRLNAEEHLRLHARLRGVPEETGPELLRTVGMEEVSRRRVSAFSLGMRWRLGIAIALLARPRLLVLDEPTNGLDPVGMRDMRELLRRLAGEGVTVFVSSHQLDQVSRICDRVGVIAEGSTRYEGALDGLALDGDLEEGFFALLSRTSAVVR</sequence>
<keyword evidence="2" id="KW-0813">Transport</keyword>
<dbReference type="KEGG" id="ngv:CDO52_11655"/>
<proteinExistence type="inferred from homology"/>
<dbReference type="Proteomes" id="UP000215005">
    <property type="component" value="Chromosome"/>
</dbReference>
<dbReference type="GO" id="GO:0016887">
    <property type="term" value="F:ATP hydrolysis activity"/>
    <property type="evidence" value="ECO:0007669"/>
    <property type="project" value="InterPro"/>
</dbReference>
<keyword evidence="4 6" id="KW-0067">ATP-binding</keyword>
<dbReference type="Pfam" id="PF00005">
    <property type="entry name" value="ABC_tran"/>
    <property type="match status" value="1"/>
</dbReference>
<dbReference type="InterPro" id="IPR003593">
    <property type="entry name" value="AAA+_ATPase"/>
</dbReference>
<comment type="similarity">
    <text evidence="1">Belongs to the ABC transporter superfamily.</text>
</comment>
<evidence type="ECO:0000256" key="2">
    <source>
        <dbReference type="ARBA" id="ARBA00022448"/>
    </source>
</evidence>